<dbReference type="GO" id="GO:0070475">
    <property type="term" value="P:rRNA base methylation"/>
    <property type="evidence" value="ECO:0007669"/>
    <property type="project" value="TreeGrafter"/>
</dbReference>
<organism evidence="14 15">
    <name type="scientific">Roseateles chitinivorans</name>
    <dbReference type="NCBI Taxonomy" id="2917965"/>
    <lineage>
        <taxon>Bacteria</taxon>
        <taxon>Pseudomonadati</taxon>
        <taxon>Pseudomonadota</taxon>
        <taxon>Betaproteobacteria</taxon>
        <taxon>Burkholderiales</taxon>
        <taxon>Sphaerotilaceae</taxon>
        <taxon>Roseateles</taxon>
    </lineage>
</organism>
<comment type="subcellular location">
    <subcellularLocation>
        <location evidence="2">Cytoplasm</location>
    </subcellularLocation>
</comment>
<comment type="cofactor">
    <cofactor evidence="1">
        <name>[4Fe-4S] cluster</name>
        <dbReference type="ChEBI" id="CHEBI:49883"/>
    </cofactor>
</comment>
<evidence type="ECO:0000256" key="9">
    <source>
        <dbReference type="ARBA" id="ARBA00022723"/>
    </source>
</evidence>
<evidence type="ECO:0000256" key="3">
    <source>
        <dbReference type="ARBA" id="ARBA00007544"/>
    </source>
</evidence>
<gene>
    <name evidence="14" type="ORF">CS062_05815</name>
</gene>
<dbReference type="PIRSF" id="PIRSF006004">
    <property type="entry name" value="CHP00048"/>
    <property type="match status" value="1"/>
</dbReference>
<evidence type="ECO:0000256" key="2">
    <source>
        <dbReference type="ARBA" id="ARBA00004496"/>
    </source>
</evidence>
<evidence type="ECO:0000313" key="15">
    <source>
        <dbReference type="Proteomes" id="UP000231501"/>
    </source>
</evidence>
<dbReference type="Gene3D" id="3.20.20.70">
    <property type="entry name" value="Aldolase class I"/>
    <property type="match status" value="1"/>
</dbReference>
<evidence type="ECO:0000256" key="5">
    <source>
        <dbReference type="ARBA" id="ARBA00022490"/>
    </source>
</evidence>
<dbReference type="SFLD" id="SFLDS00029">
    <property type="entry name" value="Radical_SAM"/>
    <property type="match status" value="1"/>
</dbReference>
<comment type="similarity">
    <text evidence="3">Belongs to the radical SAM superfamily. RlmN family.</text>
</comment>
<feature type="domain" description="Radical SAM core" evidence="13">
    <location>
        <begin position="93"/>
        <end position="319"/>
    </location>
</feature>
<keyword evidence="6 14" id="KW-0489">Methyltransferase</keyword>
<dbReference type="PROSITE" id="PS51918">
    <property type="entry name" value="RADICAL_SAM"/>
    <property type="match status" value="1"/>
</dbReference>
<keyword evidence="12" id="KW-1015">Disulfide bond</keyword>
<accession>A0A2G9CEX8</accession>
<dbReference type="InterPro" id="IPR007197">
    <property type="entry name" value="rSAM"/>
</dbReference>
<keyword evidence="11" id="KW-0411">Iron-sulfur</keyword>
<dbReference type="GO" id="GO:0051539">
    <property type="term" value="F:4 iron, 4 sulfur cluster binding"/>
    <property type="evidence" value="ECO:0007669"/>
    <property type="project" value="UniProtKB-KW"/>
</dbReference>
<reference evidence="14 15" key="1">
    <citation type="submission" date="2017-11" db="EMBL/GenBank/DDBJ databases">
        <title>Draft genome sequence of Mitsuaria sp. HWN-4.</title>
        <authorList>
            <person name="Gundlapally S.R."/>
        </authorList>
    </citation>
    <scope>NUCLEOTIDE SEQUENCE [LARGE SCALE GENOMIC DNA]</scope>
    <source>
        <strain evidence="14 15">HWN-4</strain>
    </source>
</reference>
<protein>
    <submittedName>
        <fullName evidence="14">rRNA methyltransferase</fullName>
    </submittedName>
</protein>
<keyword evidence="8" id="KW-0949">S-adenosyl-L-methionine</keyword>
<dbReference type="PANTHER" id="PTHR30544:SF5">
    <property type="entry name" value="RADICAL SAM CORE DOMAIN-CONTAINING PROTEIN"/>
    <property type="match status" value="1"/>
</dbReference>
<evidence type="ECO:0000256" key="10">
    <source>
        <dbReference type="ARBA" id="ARBA00023004"/>
    </source>
</evidence>
<dbReference type="OrthoDB" id="9793973at2"/>
<dbReference type="SFLD" id="SFLDG01062">
    <property type="entry name" value="methyltransferase_(Class_A)"/>
    <property type="match status" value="1"/>
</dbReference>
<dbReference type="SFLD" id="SFLDF00275">
    <property type="entry name" value="adenosine_C2_methyltransferase"/>
    <property type="match status" value="1"/>
</dbReference>
<sequence>MLAIADLRRRLTALGANDAHVGRVLRHWVQARPLTDGRRKLEHYLPQAVREALPALMDELHGLATLVERHPGEDGSARLLVGLKDGQTVESVLLPRDGLCVSSQVGCAVGCRFCMTGKDGLLRQVTSAEIVAQVALARRERVVKKVVFMGMGEPSHNLEAVLEAIELLGTEGNIGHKNLVFSTVGDPRAFERLGAGPVKPALALSLHTTKAALRQELLPRAPRLTPRELVEAGERYARQTGYPIQYQWTLLEGVNDGDDELDGIVDLLRGRYGVLNMIPYNSVPELPFQRPAWDKARDIARRLHQRGVLTKLRDSAGQDVDGGCGQLRARSLDTPATMRDMRRAIPITPAG</sequence>
<evidence type="ECO:0000256" key="12">
    <source>
        <dbReference type="ARBA" id="ARBA00023157"/>
    </source>
</evidence>
<dbReference type="EMBL" id="PEOG01000012">
    <property type="protein sequence ID" value="PIM54194.1"/>
    <property type="molecule type" value="Genomic_DNA"/>
</dbReference>
<keyword evidence="5" id="KW-0963">Cytoplasm</keyword>
<dbReference type="NCBIfam" id="NF011034">
    <property type="entry name" value="PRK14464.1"/>
    <property type="match status" value="1"/>
</dbReference>
<evidence type="ECO:0000256" key="6">
    <source>
        <dbReference type="ARBA" id="ARBA00022603"/>
    </source>
</evidence>
<dbReference type="InterPro" id="IPR040072">
    <property type="entry name" value="Methyltransferase_A"/>
</dbReference>
<dbReference type="InterPro" id="IPR058240">
    <property type="entry name" value="rSAM_sf"/>
</dbReference>
<evidence type="ECO:0000256" key="4">
    <source>
        <dbReference type="ARBA" id="ARBA00022485"/>
    </source>
</evidence>
<evidence type="ECO:0000256" key="8">
    <source>
        <dbReference type="ARBA" id="ARBA00022691"/>
    </source>
</evidence>
<dbReference type="PANTHER" id="PTHR30544">
    <property type="entry name" value="23S RRNA METHYLTRANSFERASE"/>
    <property type="match status" value="1"/>
</dbReference>
<dbReference type="CDD" id="cd01335">
    <property type="entry name" value="Radical_SAM"/>
    <property type="match status" value="1"/>
</dbReference>
<keyword evidence="15" id="KW-1185">Reference proteome</keyword>
<keyword evidence="10" id="KW-0408">Iron</keyword>
<evidence type="ECO:0000256" key="11">
    <source>
        <dbReference type="ARBA" id="ARBA00023014"/>
    </source>
</evidence>
<keyword evidence="7 14" id="KW-0808">Transferase</keyword>
<dbReference type="GO" id="GO:0008173">
    <property type="term" value="F:RNA methyltransferase activity"/>
    <property type="evidence" value="ECO:0007669"/>
    <property type="project" value="InterPro"/>
</dbReference>
<keyword evidence="4" id="KW-0004">4Fe-4S</keyword>
<dbReference type="RefSeq" id="WP_099860502.1">
    <property type="nucleotide sequence ID" value="NZ_PEOG01000012.1"/>
</dbReference>
<comment type="caution">
    <text evidence="14">The sequence shown here is derived from an EMBL/GenBank/DDBJ whole genome shotgun (WGS) entry which is preliminary data.</text>
</comment>
<name>A0A2G9CEX8_9BURK</name>
<evidence type="ECO:0000313" key="14">
    <source>
        <dbReference type="EMBL" id="PIM54194.1"/>
    </source>
</evidence>
<evidence type="ECO:0000256" key="7">
    <source>
        <dbReference type="ARBA" id="ARBA00022679"/>
    </source>
</evidence>
<dbReference type="InterPro" id="IPR013785">
    <property type="entry name" value="Aldolase_TIM"/>
</dbReference>
<dbReference type="InterPro" id="IPR004383">
    <property type="entry name" value="rRNA_lsu_MTrfase_RlmN/Cfr"/>
</dbReference>
<dbReference type="AlphaFoldDB" id="A0A2G9CEX8"/>
<dbReference type="Proteomes" id="UP000231501">
    <property type="component" value="Unassembled WGS sequence"/>
</dbReference>
<keyword evidence="9" id="KW-0479">Metal-binding</keyword>
<dbReference type="GO" id="GO:0005737">
    <property type="term" value="C:cytoplasm"/>
    <property type="evidence" value="ECO:0007669"/>
    <property type="project" value="UniProtKB-SubCell"/>
</dbReference>
<dbReference type="GO" id="GO:0030488">
    <property type="term" value="P:tRNA methylation"/>
    <property type="evidence" value="ECO:0007669"/>
    <property type="project" value="TreeGrafter"/>
</dbReference>
<evidence type="ECO:0000256" key="1">
    <source>
        <dbReference type="ARBA" id="ARBA00001966"/>
    </source>
</evidence>
<dbReference type="GO" id="GO:0046872">
    <property type="term" value="F:metal ion binding"/>
    <property type="evidence" value="ECO:0007669"/>
    <property type="project" value="UniProtKB-KW"/>
</dbReference>
<dbReference type="SUPFAM" id="SSF102114">
    <property type="entry name" value="Radical SAM enzymes"/>
    <property type="match status" value="1"/>
</dbReference>
<proteinExistence type="inferred from homology"/>
<evidence type="ECO:0000259" key="13">
    <source>
        <dbReference type="PROSITE" id="PS51918"/>
    </source>
</evidence>
<dbReference type="Pfam" id="PF04055">
    <property type="entry name" value="Radical_SAM"/>
    <property type="match status" value="1"/>
</dbReference>